<name>A0A9X1TJL9_STRM4</name>
<dbReference type="AlphaFoldDB" id="A0A9X1TJL9"/>
<comment type="caution">
    <text evidence="2">The sequence shown here is derived from an EMBL/GenBank/DDBJ whole genome shotgun (WGS) entry which is preliminary data.</text>
</comment>
<evidence type="ECO:0000256" key="1">
    <source>
        <dbReference type="SAM" id="Phobius"/>
    </source>
</evidence>
<keyword evidence="1" id="KW-0472">Membrane</keyword>
<proteinExistence type="predicted"/>
<keyword evidence="1" id="KW-1133">Transmembrane helix</keyword>
<keyword evidence="3" id="KW-1185">Reference proteome</keyword>
<keyword evidence="1" id="KW-0812">Transmembrane</keyword>
<feature type="transmembrane region" description="Helical" evidence="1">
    <location>
        <begin position="20"/>
        <end position="39"/>
    </location>
</feature>
<accession>A0A9X1TJL9</accession>
<evidence type="ECO:0000313" key="2">
    <source>
        <dbReference type="EMBL" id="MCF1592734.1"/>
    </source>
</evidence>
<protein>
    <submittedName>
        <fullName evidence="2">Uncharacterized protein</fullName>
    </submittedName>
</protein>
<gene>
    <name evidence="2" type="ORF">L0P92_04005</name>
</gene>
<evidence type="ECO:0000313" key="3">
    <source>
        <dbReference type="Proteomes" id="UP001139384"/>
    </source>
</evidence>
<sequence length="45" mass="4572">MPTERAGVAYPGPLRTVTAVPAITAVPGLTAVLGFAAHFRLRAPG</sequence>
<dbReference type="Proteomes" id="UP001139384">
    <property type="component" value="Unassembled WGS sequence"/>
</dbReference>
<organism evidence="2 3">
    <name type="scientific">Streptomyces muensis</name>
    <dbReference type="NCBI Taxonomy" id="1077944"/>
    <lineage>
        <taxon>Bacteria</taxon>
        <taxon>Bacillati</taxon>
        <taxon>Actinomycetota</taxon>
        <taxon>Actinomycetes</taxon>
        <taxon>Kitasatosporales</taxon>
        <taxon>Streptomycetaceae</taxon>
        <taxon>Streptomyces</taxon>
    </lineage>
</organism>
<dbReference type="RefSeq" id="WP_234761057.1">
    <property type="nucleotide sequence ID" value="NZ_JAKEIP010000008.1"/>
</dbReference>
<dbReference type="EMBL" id="JAKEIP010000008">
    <property type="protein sequence ID" value="MCF1592734.1"/>
    <property type="molecule type" value="Genomic_DNA"/>
</dbReference>
<reference evidence="2" key="1">
    <citation type="submission" date="2022-01" db="EMBL/GenBank/DDBJ databases">
        <title>Draft Genome Sequences of Seven Type Strains of the Genus Streptomyces.</title>
        <authorList>
            <person name="Aziz S."/>
            <person name="Coretto E."/>
            <person name="Chronakova A."/>
            <person name="Sproer C."/>
            <person name="Huber K."/>
            <person name="Nouioui I."/>
            <person name="Gross H."/>
        </authorList>
    </citation>
    <scope>NUCLEOTIDE SEQUENCE</scope>
    <source>
        <strain evidence="2">DSM 103493</strain>
    </source>
</reference>